<evidence type="ECO:0000313" key="3">
    <source>
        <dbReference type="Proteomes" id="UP000587367"/>
    </source>
</evidence>
<organism evidence="2 3">
    <name type="scientific">Chryseobacterium sediminis</name>
    <dbReference type="NCBI Taxonomy" id="1679494"/>
    <lineage>
        <taxon>Bacteria</taxon>
        <taxon>Pseudomonadati</taxon>
        <taxon>Bacteroidota</taxon>
        <taxon>Flavobacteriia</taxon>
        <taxon>Flavobacteriales</taxon>
        <taxon>Weeksellaceae</taxon>
        <taxon>Chryseobacterium group</taxon>
        <taxon>Chryseobacterium</taxon>
    </lineage>
</organism>
<dbReference type="Proteomes" id="UP000587367">
    <property type="component" value="Unassembled WGS sequence"/>
</dbReference>
<evidence type="ECO:0000313" key="2">
    <source>
        <dbReference type="EMBL" id="MBB6331769.1"/>
    </source>
</evidence>
<reference evidence="2 3" key="1">
    <citation type="submission" date="2020-08" db="EMBL/GenBank/DDBJ databases">
        <title>Functional genomics of gut bacteria from endangered species of beetles.</title>
        <authorList>
            <person name="Carlos-Shanley C."/>
        </authorList>
    </citation>
    <scope>NUCLEOTIDE SEQUENCE [LARGE SCALE GENOMIC DNA]</scope>
    <source>
        <strain evidence="2 3">S00068</strain>
    </source>
</reference>
<dbReference type="RefSeq" id="WP_184557368.1">
    <property type="nucleotide sequence ID" value="NZ_JACHKS010000001.1"/>
</dbReference>
<proteinExistence type="predicted"/>
<evidence type="ECO:0000256" key="1">
    <source>
        <dbReference type="SAM" id="SignalP"/>
    </source>
</evidence>
<feature type="chain" id="PRO_5046817059" description="Fibronectin type-III domain-containing protein" evidence="1">
    <location>
        <begin position="19"/>
        <end position="341"/>
    </location>
</feature>
<dbReference type="EMBL" id="JACHKS010000001">
    <property type="protein sequence ID" value="MBB6331769.1"/>
    <property type="molecule type" value="Genomic_DNA"/>
</dbReference>
<feature type="signal peptide" evidence="1">
    <location>
        <begin position="1"/>
        <end position="18"/>
    </location>
</feature>
<keyword evidence="1" id="KW-0732">Signal</keyword>
<keyword evidence="3" id="KW-1185">Reference proteome</keyword>
<sequence length="341" mass="35279">MKNILLLSMLIIVNFTLAQVGIHTSNPQGSFHVDGAKDNPATGIPTDVQQANDFTVTSAGNVGIGNITPSSNLHISNRGAATSIGGGEATNTGLLIENPIVNNSLLSILRTTGTTGVKQAVMGINPNFNGNNGVFILSRTPGANDFAMDLSSGNIGIATNAPTNTLDIAGSTRIRTLAVVPGATVVTPVYANVDGVLNKAVDNTYGTVINNTVSITSGATNTLITGLENNAVYKAVVNVSNTCGRIGIAEYYVTNNGVNNSFSIKGIDGMLNTDTTVKGPTFTEVNRYTTSVVWSGVPNCAAGGTNIAFSYTLTMPSAGTIDLTNNGDANLQYKVILTRLF</sequence>
<name>A0ABR6Q1D5_9FLAO</name>
<accession>A0ABR6Q1D5</accession>
<comment type="caution">
    <text evidence="2">The sequence shown here is derived from an EMBL/GenBank/DDBJ whole genome shotgun (WGS) entry which is preliminary data.</text>
</comment>
<evidence type="ECO:0008006" key="4">
    <source>
        <dbReference type="Google" id="ProtNLM"/>
    </source>
</evidence>
<protein>
    <recommendedName>
        <fullName evidence="4">Fibronectin type-III domain-containing protein</fullName>
    </recommendedName>
</protein>
<gene>
    <name evidence="2" type="ORF">HNP24_002719</name>
</gene>